<gene>
    <name evidence="1" type="ordered locus">Celgi_2871</name>
</gene>
<reference evidence="2" key="1">
    <citation type="submission" date="2011-04" db="EMBL/GenBank/DDBJ databases">
        <title>Complete sequence of Cellvibrio gilvus ATCC 13127.</title>
        <authorList>
            <person name="Lucas S."/>
            <person name="Han J."/>
            <person name="Lapidus A."/>
            <person name="Cheng J.-F."/>
            <person name="Goodwin L."/>
            <person name="Pitluck S."/>
            <person name="Peters L."/>
            <person name="Munk A."/>
            <person name="Detter J.C."/>
            <person name="Han C."/>
            <person name="Tapia R."/>
            <person name="Land M."/>
            <person name="Hauser L."/>
            <person name="Kyrpides N."/>
            <person name="Ivanova N."/>
            <person name="Ovchinnikova G."/>
            <person name="Pagani I."/>
            <person name="Mead D."/>
            <person name="Brumm P."/>
            <person name="Woyke T."/>
        </authorList>
    </citation>
    <scope>NUCLEOTIDE SEQUENCE [LARGE SCALE GENOMIC DNA]</scope>
    <source>
        <strain evidence="2">ATCC 13127 / NRRL B-14078</strain>
    </source>
</reference>
<sequence>MRSKDVLADGFGRIEGLVRSVVEGADEALLTRRVGREANTVAWLVWHIARVQDAQVAPLAGTEQVWTARGWAQRFGLPFDDEANGYGQSPDEAARVVASPADLLGYLHDATAATLAYVATLSDEDLDEVVDEAWDPPVTRGVRLVSILADVLEHAGQAAYVRGVLES</sequence>
<dbReference type="OrthoDB" id="2363925at2"/>
<protein>
    <recommendedName>
        <fullName evidence="3">Chorismate synthase</fullName>
    </recommendedName>
</protein>
<evidence type="ECO:0000313" key="1">
    <source>
        <dbReference type="EMBL" id="AEI13364.1"/>
    </source>
</evidence>
<dbReference type="EMBL" id="CP002665">
    <property type="protein sequence ID" value="AEI13364.1"/>
    <property type="molecule type" value="Genomic_DNA"/>
</dbReference>
<proteinExistence type="predicted"/>
<dbReference type="InterPro" id="IPR007061">
    <property type="entry name" value="MST-like"/>
</dbReference>
<dbReference type="KEGG" id="cga:Celgi_2871"/>
<dbReference type="Gene3D" id="1.20.120.450">
    <property type="entry name" value="dinb family like domain"/>
    <property type="match status" value="1"/>
</dbReference>
<dbReference type="Pfam" id="PF04978">
    <property type="entry name" value="MST"/>
    <property type="match status" value="1"/>
</dbReference>
<organism evidence="1 2">
    <name type="scientific">Cellulomonas gilvus (strain ATCC 13127 / NRRL B-14078)</name>
    <name type="common">Cellvibrio gilvus</name>
    <dbReference type="NCBI Taxonomy" id="593907"/>
    <lineage>
        <taxon>Bacteria</taxon>
        <taxon>Bacillati</taxon>
        <taxon>Actinomycetota</taxon>
        <taxon>Actinomycetes</taxon>
        <taxon>Micrococcales</taxon>
        <taxon>Cellulomonadaceae</taxon>
        <taxon>Cellulomonas</taxon>
    </lineage>
</organism>
<evidence type="ECO:0008006" key="3">
    <source>
        <dbReference type="Google" id="ProtNLM"/>
    </source>
</evidence>
<dbReference type="STRING" id="593907.Celgi_2871"/>
<name>F8A5S4_CELGA</name>
<accession>F8A5S4</accession>
<dbReference type="NCBIfam" id="NF047843">
    <property type="entry name" value="MST_Rv0443"/>
    <property type="match status" value="1"/>
</dbReference>
<keyword evidence="2" id="KW-1185">Reference proteome</keyword>
<dbReference type="SUPFAM" id="SSF109854">
    <property type="entry name" value="DinB/YfiT-like putative metalloenzymes"/>
    <property type="match status" value="1"/>
</dbReference>
<dbReference type="Proteomes" id="UP000000485">
    <property type="component" value="Chromosome"/>
</dbReference>
<dbReference type="InterPro" id="IPR034660">
    <property type="entry name" value="DinB/YfiT-like"/>
</dbReference>
<dbReference type="eggNOG" id="COG2318">
    <property type="taxonomic scope" value="Bacteria"/>
</dbReference>
<dbReference type="RefSeq" id="WP_013884881.1">
    <property type="nucleotide sequence ID" value="NC_015671.1"/>
</dbReference>
<dbReference type="HOGENOM" id="CLU_133313_0_0_11"/>
<dbReference type="AlphaFoldDB" id="F8A5S4"/>
<evidence type="ECO:0000313" key="2">
    <source>
        <dbReference type="Proteomes" id="UP000000485"/>
    </source>
</evidence>